<comment type="caution">
    <text evidence="2">The sequence shown here is derived from an EMBL/GenBank/DDBJ whole genome shotgun (WGS) entry which is preliminary data.</text>
</comment>
<reference evidence="2 3" key="1">
    <citation type="submission" date="2024-01" db="EMBL/GenBank/DDBJ databases">
        <title>Genome assemblies of Stephania.</title>
        <authorList>
            <person name="Yang L."/>
        </authorList>
    </citation>
    <scope>NUCLEOTIDE SEQUENCE [LARGE SCALE GENOMIC DNA]</scope>
    <source>
        <strain evidence="2">YNDBR</strain>
        <tissue evidence="2">Leaf</tissue>
    </source>
</reference>
<feature type="region of interest" description="Disordered" evidence="1">
    <location>
        <begin position="160"/>
        <end position="190"/>
    </location>
</feature>
<organism evidence="2 3">
    <name type="scientific">Stephania yunnanensis</name>
    <dbReference type="NCBI Taxonomy" id="152371"/>
    <lineage>
        <taxon>Eukaryota</taxon>
        <taxon>Viridiplantae</taxon>
        <taxon>Streptophyta</taxon>
        <taxon>Embryophyta</taxon>
        <taxon>Tracheophyta</taxon>
        <taxon>Spermatophyta</taxon>
        <taxon>Magnoliopsida</taxon>
        <taxon>Ranunculales</taxon>
        <taxon>Menispermaceae</taxon>
        <taxon>Menispermoideae</taxon>
        <taxon>Cissampelideae</taxon>
        <taxon>Stephania</taxon>
    </lineage>
</organism>
<accession>A0AAP0NPK3</accession>
<dbReference type="EMBL" id="JBBNAF010000009">
    <property type="protein sequence ID" value="KAK9114413.1"/>
    <property type="molecule type" value="Genomic_DNA"/>
</dbReference>
<feature type="region of interest" description="Disordered" evidence="1">
    <location>
        <begin position="24"/>
        <end position="84"/>
    </location>
</feature>
<evidence type="ECO:0000313" key="3">
    <source>
        <dbReference type="Proteomes" id="UP001420932"/>
    </source>
</evidence>
<evidence type="ECO:0000256" key="1">
    <source>
        <dbReference type="SAM" id="MobiDB-lite"/>
    </source>
</evidence>
<feature type="compositionally biased region" description="Polar residues" evidence="1">
    <location>
        <begin position="48"/>
        <end position="69"/>
    </location>
</feature>
<sequence length="221" mass="23281">MRIPLKMSHRLAVSLRLSRSLDSLSPNRQTLSHPLAVSRSPSHRLSHGLSTLSHQTLCGSASPTLQNNPASPPPSTNRQTRRRHYLAVSRSPVAAFAVSRSPVATTALPVRPLPHRLCGLIASPVPSAIGPSPSPSSSCSPVATAAPSVRPRPHWLSSLTASPVPSAVSPSPSPSSSHSRASLSPPRRASAAIVSNSTLRTFAKTAALMAIGRYGDRRHPR</sequence>
<dbReference type="Proteomes" id="UP001420932">
    <property type="component" value="Unassembled WGS sequence"/>
</dbReference>
<name>A0AAP0NPK3_9MAGN</name>
<dbReference type="AlphaFoldDB" id="A0AAP0NPK3"/>
<gene>
    <name evidence="2" type="ORF">Syun_021210</name>
</gene>
<proteinExistence type="predicted"/>
<keyword evidence="3" id="KW-1185">Reference proteome</keyword>
<protein>
    <submittedName>
        <fullName evidence="2">Uncharacterized protein</fullName>
    </submittedName>
</protein>
<evidence type="ECO:0000313" key="2">
    <source>
        <dbReference type="EMBL" id="KAK9114413.1"/>
    </source>
</evidence>